<dbReference type="InterPro" id="IPR001452">
    <property type="entry name" value="SH3_domain"/>
</dbReference>
<organism evidence="12 13">
    <name type="scientific">Aphis gossypii</name>
    <name type="common">Cotton aphid</name>
    <dbReference type="NCBI Taxonomy" id="80765"/>
    <lineage>
        <taxon>Eukaryota</taxon>
        <taxon>Metazoa</taxon>
        <taxon>Ecdysozoa</taxon>
        <taxon>Arthropoda</taxon>
        <taxon>Hexapoda</taxon>
        <taxon>Insecta</taxon>
        <taxon>Pterygota</taxon>
        <taxon>Neoptera</taxon>
        <taxon>Paraneoptera</taxon>
        <taxon>Hemiptera</taxon>
        <taxon>Sternorrhyncha</taxon>
        <taxon>Aphidomorpha</taxon>
        <taxon>Aphidoidea</taxon>
        <taxon>Aphididae</taxon>
        <taxon>Aphidini</taxon>
        <taxon>Aphis</taxon>
        <taxon>Aphis</taxon>
    </lineage>
</organism>
<dbReference type="SUPFAM" id="SSF50044">
    <property type="entry name" value="SH3-domain"/>
    <property type="match status" value="1"/>
</dbReference>
<dbReference type="SMART" id="SM00326">
    <property type="entry name" value="SH3"/>
    <property type="match status" value="1"/>
</dbReference>
<dbReference type="Gene3D" id="2.60.40.150">
    <property type="entry name" value="C2 domain"/>
    <property type="match status" value="1"/>
</dbReference>
<keyword evidence="3" id="KW-0963">Cytoplasm</keyword>
<dbReference type="InterPro" id="IPR035892">
    <property type="entry name" value="C2_domain_sf"/>
</dbReference>
<evidence type="ECO:0000256" key="5">
    <source>
        <dbReference type="ARBA" id="ARBA00022658"/>
    </source>
</evidence>
<proteinExistence type="inferred from homology"/>
<evidence type="ECO:0000256" key="3">
    <source>
        <dbReference type="ARBA" id="ARBA00022490"/>
    </source>
</evidence>
<dbReference type="GO" id="GO:0005886">
    <property type="term" value="C:plasma membrane"/>
    <property type="evidence" value="ECO:0007669"/>
    <property type="project" value="TreeGrafter"/>
</dbReference>
<dbReference type="InterPro" id="IPR043161">
    <property type="entry name" value="DOCK_C_lobe_A"/>
</dbReference>
<dbReference type="GO" id="GO:0005085">
    <property type="term" value="F:guanyl-nucleotide exchange factor activity"/>
    <property type="evidence" value="ECO:0007669"/>
    <property type="project" value="UniProtKB-KW"/>
</dbReference>
<comment type="subcellular location">
    <subcellularLocation>
        <location evidence="1">Cytoplasm</location>
    </subcellularLocation>
</comment>
<name>A0A9P0J1H3_APHGO</name>
<evidence type="ECO:0000256" key="7">
    <source>
        <dbReference type="PROSITE-ProRule" id="PRU00983"/>
    </source>
</evidence>
<evidence type="ECO:0000313" key="13">
    <source>
        <dbReference type="Proteomes" id="UP001154329"/>
    </source>
</evidence>
<dbReference type="CDD" id="cd08695">
    <property type="entry name" value="C2_Dock-B"/>
    <property type="match status" value="1"/>
</dbReference>
<evidence type="ECO:0000259" key="10">
    <source>
        <dbReference type="PROSITE" id="PS51650"/>
    </source>
</evidence>
<feature type="compositionally biased region" description="Polar residues" evidence="8">
    <location>
        <begin position="1723"/>
        <end position="1752"/>
    </location>
</feature>
<dbReference type="Gene3D" id="1.20.58.740">
    <property type="match status" value="1"/>
</dbReference>
<evidence type="ECO:0008006" key="14">
    <source>
        <dbReference type="Google" id="ProtNLM"/>
    </source>
</evidence>
<gene>
    <name evidence="12" type="ORF">APHIGO_LOCUS6110</name>
</gene>
<dbReference type="InterPro" id="IPR027007">
    <property type="entry name" value="C2_DOCK-type_domain"/>
</dbReference>
<dbReference type="EMBL" id="OU899035">
    <property type="protein sequence ID" value="CAH1724911.1"/>
    <property type="molecule type" value="Genomic_DNA"/>
</dbReference>
<dbReference type="Pfam" id="PF23554">
    <property type="entry name" value="TPR_DOCK"/>
    <property type="match status" value="1"/>
</dbReference>
<dbReference type="Pfam" id="PF06920">
    <property type="entry name" value="DHR-2_Lobe_A"/>
    <property type="match status" value="1"/>
</dbReference>
<dbReference type="Pfam" id="PF16172">
    <property type="entry name" value="DOCK_N"/>
    <property type="match status" value="1"/>
</dbReference>
<evidence type="ECO:0000256" key="6">
    <source>
        <dbReference type="PROSITE-ProRule" id="PRU00192"/>
    </source>
</evidence>
<reference evidence="12" key="1">
    <citation type="submission" date="2022-02" db="EMBL/GenBank/DDBJ databases">
        <authorList>
            <person name="King R."/>
        </authorList>
    </citation>
    <scope>NUCLEOTIDE SEQUENCE</scope>
</reference>
<evidence type="ECO:0000259" key="9">
    <source>
        <dbReference type="PROSITE" id="PS50002"/>
    </source>
</evidence>
<evidence type="ECO:0000259" key="11">
    <source>
        <dbReference type="PROSITE" id="PS51651"/>
    </source>
</evidence>
<keyword evidence="2 6" id="KW-0728">SH3 domain</keyword>
<dbReference type="InterPro" id="IPR037811">
    <property type="entry name" value="C2_Dock-B"/>
</dbReference>
<dbReference type="InterPro" id="IPR032376">
    <property type="entry name" value="DOCK_N"/>
</dbReference>
<sequence>MWTPTKTNKYGVVIYNWHGDNPYGLHLEIGDTVQILEQCCGWYRGFVTKNRSVKGIFPSTYIHLKPCRIENEGSFETAIPLEDMVVREVSLVLRDWSCIWKSLYVERETYKFITLRKVMRELLEWRKQLLTGTLTQDQTRELKLKTTAKIDWGNRKLGLDLVPRCGAEMVDPATMSAVELYKVHVQSSENIQGVSARGTLRRPKDTSKIQTRHMFMCMRDFGYHIGEETEVYFSLYDAKNFKFISERFLVKISKEGFSNYIEKLHNNCTIFTELGLQDLSRDLYIVAHVMRIGKMVYSESSKKVSLSSSSSSSSAQTPVSYFKRPLGVAVLNISEMLTSNNSNSSDEREFTFRVFQTDEKDFCQLHDTLIRKQNSKYSPLSSHPNYGIVISLRILDGDLRQVREENPLAFKNVSTTKKMGFPDVIMPGHVRNDLYLTLEKGEFEKGGKSTGKNIEVSVVVLDYEGNVVPDCIWGASGTDSSAEYRSMIVYHHNAPCWMETIRLAVPIEKYNIAHIRFEYRHCSTRDKADNKKLFGISFARLMEPEEATLQDGVHELFVYRCDERTKLHPVDYLGLAASVHESSTWTSSPEPGSVFSCSHKEIVTVRTMLCSTKLTQNVDLLSLLQWKEHPHRIQEALTRALRLDGEELVKFLQDILDALFSMFSTDDGNSTIHSGLVFHVLVSIFSLLYDSKFEHFKPVMNAYIKEHFAAALVYKGLLSSVQHCAELVMSTDRQEPIQKCFRSLEYIFKFVIQSRLLFSRATGGQFEDSFRYDVHRVFASLDKMLCSSFEMILPTQIALLQSASAVFDQLVQVLPVIEVAKLGVSMLDCLPSRDLPTPLTQAKLGAIKDLVAGKVFKDDEARNLLLITICKHLRHHISAREEIQLCTDILGEILTFLFHLNRSHDSSKVNICFRRDLEILSLSTLDMLIETCLIVIDRMVSVLANMVACLVSLLQLLDDYHYKRLWEELGDRKPLKDFLLRAFLLFRHLIKHDVFPTDWMVIKMTTNNVILAALQQLAKPLVFCFLETWPHFDYQVWSTYFKLAVAFLTQPALQLETFTIVKRTKIIEKYGDMRVLMGYQILSVWSKLGDHKINFIPSMVGPFLKVTLVPEAELRKATLHIFFDMMECEQRARGNFKEVESELIDKLDYLISENKGDDEYRQLFNTMENLSIVLLERVHQEEQDGSWQETGSVFIHSVTRLLERLLDYRSVMRGDDNRDKRMSCTVNLLNFYKNEFDRKEMYLRYIYKLHDLHVSADNFTEAGFTLKLYADQLTWTDGPVLQGDPTYSICQWQRKEQLYHEIIQYFDKGKCWEKGLPLLKELSDFYEKRLFDYSRLSAVLKTQAKFCDNILTQLRPEPEYFKVGFYGQGFPLFVRNKVFVYRGLEYERMEAFTQRLQTEFPTAQLLTKNSPPSQTILQSDAQYIQICNVKPVPDIGPPSSDKPLAMIPEKVGRFYEVNDVCTFQLDRPMHKGLVDRDNEFKSLWLERTILITSERLPGILRWFEAISTTTEEVPPIKFACETIDSVNKNLKLIINQYTNEPKRNINPLSMRLQGTIDANVMGGISKYQSAFFSQDFVQNNPQYYSHVLHLSSSINHQIEIVENGLLIHGQLAPPEVQPLHHRLVERMVQLKQNLRAPPPPESIINTPLPPIPCVPIDNNFHFRSTEEYTNTVTYFDERRDEYEDIYSKTFDLPDACAPLVPHRENRIKSEGSLPNNKIKADPKSNNSWKPGSPNLQRHSVDSSVRNSWSLEDSSPPPLPPRAPERRTSDAPPLPRRLPLRRDSEITDLDTPVLRDSGYSESLHSASYEEFVLPSIDKDKTPPPLPPKNIQSQPNSEQNELPILENYSVPGTMRRLESSP</sequence>
<dbReference type="Gene3D" id="1.20.1270.350">
    <property type="entry name" value="Dedicator of cytokinesis N-terminal subdomain"/>
    <property type="match status" value="1"/>
</dbReference>
<dbReference type="PANTHER" id="PTHR45653:SF12">
    <property type="entry name" value="SPONGE, ISOFORM E"/>
    <property type="match status" value="1"/>
</dbReference>
<dbReference type="InterPro" id="IPR042455">
    <property type="entry name" value="DOCK_N_sub1"/>
</dbReference>
<dbReference type="InterPro" id="IPR026791">
    <property type="entry name" value="DOCK"/>
</dbReference>
<dbReference type="PROSITE" id="PS50002">
    <property type="entry name" value="SH3"/>
    <property type="match status" value="1"/>
</dbReference>
<feature type="compositionally biased region" description="Polar residues" evidence="8">
    <location>
        <begin position="1828"/>
        <end position="1838"/>
    </location>
</feature>
<dbReference type="FunFam" id="1.25.40.410:FF:000003">
    <property type="entry name" value="Dedicator of cytokinesis protein 4"/>
    <property type="match status" value="1"/>
</dbReference>
<dbReference type="Pfam" id="PF20421">
    <property type="entry name" value="DHR-2_Lobe_C"/>
    <property type="match status" value="1"/>
</dbReference>
<dbReference type="Pfam" id="PF20422">
    <property type="entry name" value="DHR-2_Lobe_B"/>
    <property type="match status" value="1"/>
</dbReference>
<dbReference type="InterPro" id="IPR056372">
    <property type="entry name" value="TPR_DOCK"/>
</dbReference>
<dbReference type="Proteomes" id="UP001154329">
    <property type="component" value="Chromosome 2"/>
</dbReference>
<feature type="domain" description="SH3" evidence="9">
    <location>
        <begin position="6"/>
        <end position="67"/>
    </location>
</feature>
<evidence type="ECO:0000256" key="8">
    <source>
        <dbReference type="SAM" id="MobiDB-lite"/>
    </source>
</evidence>
<dbReference type="Gene3D" id="2.30.30.40">
    <property type="entry name" value="SH3 Domains"/>
    <property type="match status" value="1"/>
</dbReference>
<accession>A0A9P0J1H3</accession>
<feature type="domain" description="DOCKER" evidence="11">
    <location>
        <begin position="1233"/>
        <end position="1643"/>
    </location>
</feature>
<dbReference type="CDD" id="cd11872">
    <property type="entry name" value="SH3_DOCK_AB"/>
    <property type="match status" value="1"/>
</dbReference>
<evidence type="ECO:0000256" key="4">
    <source>
        <dbReference type="ARBA" id="ARBA00022553"/>
    </source>
</evidence>
<dbReference type="Pfam" id="PF07653">
    <property type="entry name" value="SH3_2"/>
    <property type="match status" value="1"/>
</dbReference>
<dbReference type="GO" id="GO:0007264">
    <property type="term" value="P:small GTPase-mediated signal transduction"/>
    <property type="evidence" value="ECO:0007669"/>
    <property type="project" value="InterPro"/>
</dbReference>
<keyword evidence="5" id="KW-0344">Guanine-nucleotide releasing factor</keyword>
<dbReference type="InterPro" id="IPR046773">
    <property type="entry name" value="DOCKER_Lobe_C"/>
</dbReference>
<evidence type="ECO:0000313" key="12">
    <source>
        <dbReference type="EMBL" id="CAH1724911.1"/>
    </source>
</evidence>
<reference evidence="12" key="2">
    <citation type="submission" date="2022-10" db="EMBL/GenBank/DDBJ databases">
        <authorList>
            <consortium name="ENA_rothamsted_submissions"/>
            <consortium name="culmorum"/>
            <person name="King R."/>
        </authorList>
    </citation>
    <scope>NUCLEOTIDE SEQUENCE</scope>
</reference>
<dbReference type="FunFam" id="2.30.30.40:FF:000057">
    <property type="entry name" value="Dedicator of cytokinesis protein 4"/>
    <property type="match status" value="1"/>
</dbReference>
<comment type="similarity">
    <text evidence="7">Belongs to the DOCK family.</text>
</comment>
<dbReference type="Gene3D" id="1.25.40.410">
    <property type="match status" value="1"/>
</dbReference>
<evidence type="ECO:0000256" key="1">
    <source>
        <dbReference type="ARBA" id="ARBA00004496"/>
    </source>
</evidence>
<dbReference type="GO" id="GO:0031267">
    <property type="term" value="F:small GTPase binding"/>
    <property type="evidence" value="ECO:0007669"/>
    <property type="project" value="TreeGrafter"/>
</dbReference>
<dbReference type="FunFam" id="2.60.40.150:FF:000045">
    <property type="entry name" value="Dedicator of cytokinesis protein 4"/>
    <property type="match status" value="1"/>
</dbReference>
<dbReference type="PROSITE" id="PS51650">
    <property type="entry name" value="C2_DOCK"/>
    <property type="match status" value="1"/>
</dbReference>
<dbReference type="InterPro" id="IPR046769">
    <property type="entry name" value="DOCKER_Lobe_A"/>
</dbReference>
<dbReference type="PROSITE" id="PS51651">
    <property type="entry name" value="DOCKER"/>
    <property type="match status" value="1"/>
</dbReference>
<dbReference type="PANTHER" id="PTHR45653">
    <property type="entry name" value="DEDICATOR OF CYTOKINESIS"/>
    <property type="match status" value="1"/>
</dbReference>
<keyword evidence="4" id="KW-0597">Phosphoprotein</keyword>
<protein>
    <recommendedName>
        <fullName evidence="14">Dedicator of cytokinesis protein 3</fullName>
    </recommendedName>
</protein>
<dbReference type="InterPro" id="IPR046770">
    <property type="entry name" value="DOCKER_Lobe_B"/>
</dbReference>
<dbReference type="InterPro" id="IPR036028">
    <property type="entry name" value="SH3-like_dom_sf"/>
</dbReference>
<feature type="domain" description="C2 DOCK-type" evidence="10">
    <location>
        <begin position="431"/>
        <end position="610"/>
    </location>
</feature>
<dbReference type="InterPro" id="IPR027357">
    <property type="entry name" value="DOCKER_dom"/>
</dbReference>
<feature type="region of interest" description="Disordered" evidence="8">
    <location>
        <begin position="1704"/>
        <end position="1859"/>
    </location>
</feature>
<dbReference type="InterPro" id="IPR043162">
    <property type="entry name" value="DOCK_C_lobe_C"/>
</dbReference>
<evidence type="ECO:0000256" key="2">
    <source>
        <dbReference type="ARBA" id="ARBA00022443"/>
    </source>
</evidence>
<dbReference type="Pfam" id="PF14429">
    <property type="entry name" value="DOCK-C2"/>
    <property type="match status" value="1"/>
</dbReference>
<dbReference type="GO" id="GO:0005737">
    <property type="term" value="C:cytoplasm"/>
    <property type="evidence" value="ECO:0007669"/>
    <property type="project" value="UniProtKB-SubCell"/>
</dbReference>
<keyword evidence="13" id="KW-1185">Reference proteome</keyword>